<name>A0ABS9KQC2_9BACT</name>
<dbReference type="EMBL" id="JAKLTR010000005">
    <property type="protein sequence ID" value="MCG2614516.1"/>
    <property type="molecule type" value="Genomic_DNA"/>
</dbReference>
<keyword evidence="3" id="KW-1185">Reference proteome</keyword>
<protein>
    <submittedName>
        <fullName evidence="2">Uncharacterized protein</fullName>
    </submittedName>
</protein>
<sequence>MTSIKKYFVLCGTCLGLSLGLAAQFNVSSAITIKPPKNRELFHDYIDKEQKDLLAADGKTDNAVTFSTNEEINLLLANAIVRDIDEFQYSIEADSLLEHRLKVNYLTGMSNMLRYVKNNWRTKKVNLLHLPQIIDGYKEGVVADRSGNSIENIIYALPYDAGQAVLAANIFSANKGYTASKNLLILKYCTLHPSSTFITLKDNPDVPFADSLIKVVSKRYPGQLYTYSQASNKLGGIIRNINNDDFVKAVTRMSRSKSGQQYFPFLDNIVKGKITFEELDAAEKDSIQYYRLLVKTQMDYMQRAINKDTAIAFKELTAKLEKKAKDVFVTTINGLHNENDAVRFRCLQTLSAQELFYLAVLSDGLIYTSSYTSGVYPLMMKKINNRGDSLLLSLNFDHYRKFISQAAAYNTLGNFLSTFPRHDDASDLMKAFVGGLEKSSGLEDGVDVADSYASIIETNKKLAGDVLSLVQENYQRNLDNNNKKGIVIYNILNKLFLSADSSRNIDLTKELGIPPVYNVPFSSLTNAKGEVIAQVFFYGDKDGQGIFTGFQNMFGGGNWSIDRSNPQWITIKSVKGSPVVIYANKPLPEETGEDDKAQQALDEYLQKNSLQPTVTIHRGHSYFANSTISYMAPSSRIVFMGSCGGFHLIDSILHKSEDAHIIASKQIGKTAINKPFFQLLTEKLRNGNGIDWIPFWKEFKSKASVEGFEDYIPPYKNLGAIFIKAYRKSMGEEETDG</sequence>
<comment type="caution">
    <text evidence="2">The sequence shown here is derived from an EMBL/GenBank/DDBJ whole genome shotgun (WGS) entry which is preliminary data.</text>
</comment>
<evidence type="ECO:0000313" key="3">
    <source>
        <dbReference type="Proteomes" id="UP001165367"/>
    </source>
</evidence>
<dbReference type="Proteomes" id="UP001165367">
    <property type="component" value="Unassembled WGS sequence"/>
</dbReference>
<organism evidence="2 3">
    <name type="scientific">Terrimonas ginsenosidimutans</name>
    <dbReference type="NCBI Taxonomy" id="2908004"/>
    <lineage>
        <taxon>Bacteria</taxon>
        <taxon>Pseudomonadati</taxon>
        <taxon>Bacteroidota</taxon>
        <taxon>Chitinophagia</taxon>
        <taxon>Chitinophagales</taxon>
        <taxon>Chitinophagaceae</taxon>
        <taxon>Terrimonas</taxon>
    </lineage>
</organism>
<evidence type="ECO:0000256" key="1">
    <source>
        <dbReference type="SAM" id="SignalP"/>
    </source>
</evidence>
<reference evidence="2" key="1">
    <citation type="submission" date="2022-01" db="EMBL/GenBank/DDBJ databases">
        <authorList>
            <person name="Jo J.-H."/>
            <person name="Im W.-T."/>
        </authorList>
    </citation>
    <scope>NUCLEOTIDE SEQUENCE</scope>
    <source>
        <strain evidence="2">NA20</strain>
    </source>
</reference>
<feature type="chain" id="PRO_5047017532" evidence="1">
    <location>
        <begin position="23"/>
        <end position="737"/>
    </location>
</feature>
<gene>
    <name evidence="2" type="ORF">LZZ85_09500</name>
</gene>
<evidence type="ECO:0000313" key="2">
    <source>
        <dbReference type="EMBL" id="MCG2614516.1"/>
    </source>
</evidence>
<feature type="signal peptide" evidence="1">
    <location>
        <begin position="1"/>
        <end position="22"/>
    </location>
</feature>
<accession>A0ABS9KQC2</accession>
<dbReference type="RefSeq" id="WP_237871003.1">
    <property type="nucleotide sequence ID" value="NZ_JAKLTR010000005.1"/>
</dbReference>
<proteinExistence type="predicted"/>
<keyword evidence="1" id="KW-0732">Signal</keyword>